<evidence type="ECO:0000256" key="1">
    <source>
        <dbReference type="SAM" id="Phobius"/>
    </source>
</evidence>
<evidence type="ECO:0000313" key="3">
    <source>
        <dbReference type="EMBL" id="SER75128.1"/>
    </source>
</evidence>
<gene>
    <name evidence="3" type="ORF">SAMN04487818_10546</name>
</gene>
<feature type="transmembrane region" description="Helical" evidence="1">
    <location>
        <begin position="33"/>
        <end position="54"/>
    </location>
</feature>
<keyword evidence="1" id="KW-1133">Transmembrane helix</keyword>
<keyword evidence="4" id="KW-1185">Reference proteome</keyword>
<sequence length="240" mass="26925">MTDPDQATPAFGIPVVQLPPDLPRAKPARAARFVASALILLSTAVALLTAWQSWRSYWLVRDVYSVVPTVTEEQLRVATERTNILSYAWLAGVALSGIAFLAWLWRARINSARICDAPQRLRIRWAVLAWVIPIGNLWLPQMVLGDVWRASRPDTPARGGDLRKVPPSKLIAIWWALFVLMHAVDLFAVNLLTRDSSVATFESVFFANSISGALAVLTALTILVVMRRVDRWQDDREMIR</sequence>
<accession>A0A1H9RRF9</accession>
<name>A0A1H9RRF9_9PSEU</name>
<evidence type="ECO:0000259" key="2">
    <source>
        <dbReference type="Pfam" id="PF14219"/>
    </source>
</evidence>
<keyword evidence="1" id="KW-0472">Membrane</keyword>
<organism evidence="3 4">
    <name type="scientific">Actinokineospora terrae</name>
    <dbReference type="NCBI Taxonomy" id="155974"/>
    <lineage>
        <taxon>Bacteria</taxon>
        <taxon>Bacillati</taxon>
        <taxon>Actinomycetota</taxon>
        <taxon>Actinomycetes</taxon>
        <taxon>Pseudonocardiales</taxon>
        <taxon>Pseudonocardiaceae</taxon>
        <taxon>Actinokineospora</taxon>
    </lineage>
</organism>
<dbReference type="Pfam" id="PF14219">
    <property type="entry name" value="DUF4328"/>
    <property type="match status" value="1"/>
</dbReference>
<feature type="domain" description="DUF4328" evidence="2">
    <location>
        <begin position="70"/>
        <end position="230"/>
    </location>
</feature>
<dbReference type="STRING" id="155974.SAMN04487818_10546"/>
<feature type="transmembrane region" description="Helical" evidence="1">
    <location>
        <begin position="125"/>
        <end position="144"/>
    </location>
</feature>
<keyword evidence="1" id="KW-0812">Transmembrane</keyword>
<reference evidence="4" key="1">
    <citation type="submission" date="2016-10" db="EMBL/GenBank/DDBJ databases">
        <authorList>
            <person name="Varghese N."/>
            <person name="Submissions S."/>
        </authorList>
    </citation>
    <scope>NUCLEOTIDE SEQUENCE [LARGE SCALE GENOMIC DNA]</scope>
    <source>
        <strain evidence="4">DSM 44260</strain>
    </source>
</reference>
<protein>
    <recommendedName>
        <fullName evidence="2">DUF4328 domain-containing protein</fullName>
    </recommendedName>
</protein>
<dbReference type="InterPro" id="IPR025565">
    <property type="entry name" value="DUF4328"/>
</dbReference>
<dbReference type="RefSeq" id="WP_092777486.1">
    <property type="nucleotide sequence ID" value="NZ_FOGI01000005.1"/>
</dbReference>
<feature type="transmembrane region" description="Helical" evidence="1">
    <location>
        <begin position="84"/>
        <end position="105"/>
    </location>
</feature>
<dbReference type="EMBL" id="FOGI01000005">
    <property type="protein sequence ID" value="SER75128.1"/>
    <property type="molecule type" value="Genomic_DNA"/>
</dbReference>
<evidence type="ECO:0000313" key="4">
    <source>
        <dbReference type="Proteomes" id="UP000199051"/>
    </source>
</evidence>
<proteinExistence type="predicted"/>
<feature type="transmembrane region" description="Helical" evidence="1">
    <location>
        <begin position="172"/>
        <end position="192"/>
    </location>
</feature>
<dbReference type="AlphaFoldDB" id="A0A1H9RRF9"/>
<feature type="transmembrane region" description="Helical" evidence="1">
    <location>
        <begin position="204"/>
        <end position="226"/>
    </location>
</feature>
<dbReference type="Proteomes" id="UP000199051">
    <property type="component" value="Unassembled WGS sequence"/>
</dbReference>